<dbReference type="NCBIfam" id="TIGR01681">
    <property type="entry name" value="HAD-SF-IIIC"/>
    <property type="match status" value="1"/>
</dbReference>
<dbReference type="InterPro" id="IPR036412">
    <property type="entry name" value="HAD-like_sf"/>
</dbReference>
<dbReference type="EMBL" id="JAACNO010001267">
    <property type="protein sequence ID" value="KAF4141735.1"/>
    <property type="molecule type" value="Genomic_DNA"/>
</dbReference>
<proteinExistence type="predicted"/>
<dbReference type="InterPro" id="IPR010033">
    <property type="entry name" value="HAD_SF_ppase_IIIC"/>
</dbReference>
<accession>A0A8S9ULH7</accession>
<feature type="non-terminal residue" evidence="1">
    <location>
        <position position="1027"/>
    </location>
</feature>
<dbReference type="Proteomes" id="UP000704712">
    <property type="component" value="Unassembled WGS sequence"/>
</dbReference>
<dbReference type="SUPFAM" id="SSF56784">
    <property type="entry name" value="HAD-like"/>
    <property type="match status" value="1"/>
</dbReference>
<comment type="caution">
    <text evidence="1">The sequence shown here is derived from an EMBL/GenBank/DDBJ whole genome shotgun (WGS) entry which is preliminary data.</text>
</comment>
<reference evidence="1" key="1">
    <citation type="submission" date="2020-03" db="EMBL/GenBank/DDBJ databases">
        <title>Hybrid Assembly of Korean Phytophthora infestans isolates.</title>
        <authorList>
            <person name="Prokchorchik M."/>
            <person name="Lee Y."/>
            <person name="Seo J."/>
            <person name="Cho J.-H."/>
            <person name="Park Y.-E."/>
            <person name="Jang D.-C."/>
            <person name="Im J.-S."/>
            <person name="Choi J.-G."/>
            <person name="Park H.-J."/>
            <person name="Lee G.-B."/>
            <person name="Lee Y.-G."/>
            <person name="Hong S.-Y."/>
            <person name="Cho K."/>
            <person name="Sohn K.H."/>
        </authorList>
    </citation>
    <scope>NUCLEOTIDE SEQUENCE</scope>
    <source>
        <strain evidence="1">KR_2_A2</strain>
    </source>
</reference>
<gene>
    <name evidence="1" type="ORF">GN958_ATG09065</name>
</gene>
<evidence type="ECO:0000313" key="1">
    <source>
        <dbReference type="EMBL" id="KAF4141735.1"/>
    </source>
</evidence>
<protein>
    <submittedName>
        <fullName evidence="1">Uncharacterized protein</fullName>
    </submittedName>
</protein>
<organism evidence="1 2">
    <name type="scientific">Phytophthora infestans</name>
    <name type="common">Potato late blight agent</name>
    <name type="synonym">Botrytis infestans</name>
    <dbReference type="NCBI Taxonomy" id="4787"/>
    <lineage>
        <taxon>Eukaryota</taxon>
        <taxon>Sar</taxon>
        <taxon>Stramenopiles</taxon>
        <taxon>Oomycota</taxon>
        <taxon>Peronosporomycetes</taxon>
        <taxon>Peronosporales</taxon>
        <taxon>Peronosporaceae</taxon>
        <taxon>Phytophthora</taxon>
    </lineage>
</organism>
<sequence length="1027" mass="115901">LSYIITTWTTYQKKPIIYRMASVSAAPDNVVRYDVPNGDFCAYLKGFWKRNLEWRRFGASFKHLRSTNNIVFIEEDLDAAGQPNTQFLRWSFGRTLKQQDLSSAYTVQFIPDEQGTFMEWSFEGVTCHGVFKLEANVAILNFCLQESMVTITYRVLDANTMAVCIVDVDSEHTPTIQYGNMYRINPSNEQWPASVWRSVAPSHAVWKADVDLQWLRYGSVTDFGDWSSDVLDPACPVVDLVLLLVRLSDLAAAHPEFHFSKHSDDVVDDSICHFLSGLERYSAEATAPLVVLLCPSSPTSATAARVDAMERTMQHKIETMQNVSVQSSGQLLSLFEQQYTTTFYDSIADKRQHSPYTQAMLNVMSLSLCRQICRLYRSASGRKKVIVLDCDNTLWGGAVAEVGPSGIDLGPRFLSLQRFVVAQQQRGMLLALCSKNILEDVTEAFKLRRQDMVLDLDKHVIATKVNWQPKSENIAQLAKELSLGLDSVIFIDDNPLECNQVATALPSVTVIPLAEHFPESVLVHEWVFDDGLGINSSGCAGTNTKEDNQRTQLYQQNLHRQQLRESSSTHRAFLSALKVKIVFEELDRDQEVQERSPSYTRVMQLHHRTNQFNTATSFAKRLEEGELLDYIVAPDHTVICAHVTDRFGHYGLVTVALCQHVHDANVLRVDSFLLSCRALNRGVEHAMMRKLSEVAARSGAIAMKFVWEPTERNQPAHTFFSSLYHVAFELKNEYDFAVAGKELSASKTGSWAIATDKGSQVSFLKAEDANQRSIKAGGLISWLLHLQEFALPVVRWMMFSITLPQWLVRLFKPSLVQRLGNLDYAGSLRVPLRDRGSLEQFVTPALHNILSINKTVTIATDYDDSDSDDKFRRKARHQTKMALANHLHGEAPRVIWSANRPHADSHFTVGDDVTVSDSASCLHLVCETPQCSSTIQRESRCAFQRCRSCCYRIQRLLTRTLHHGNAEARQSALYALKAEFAVDVSTEHIQSAGLDTQWCAAHQNLRRRGEMFKQKSTVTKKTVKIPQ</sequence>
<dbReference type="Gene3D" id="3.40.50.1000">
    <property type="entry name" value="HAD superfamily/HAD-like"/>
    <property type="match status" value="1"/>
</dbReference>
<dbReference type="InterPro" id="IPR023214">
    <property type="entry name" value="HAD_sf"/>
</dbReference>
<evidence type="ECO:0000313" key="2">
    <source>
        <dbReference type="Proteomes" id="UP000704712"/>
    </source>
</evidence>
<dbReference type="NCBIfam" id="TIGR01686">
    <property type="entry name" value="FkbH"/>
    <property type="match status" value="1"/>
</dbReference>
<dbReference type="AlphaFoldDB" id="A0A8S9ULH7"/>
<dbReference type="InterPro" id="IPR010037">
    <property type="entry name" value="FkbH_domain"/>
</dbReference>
<name>A0A8S9ULH7_PHYIN</name>